<reference evidence="3" key="2">
    <citation type="submission" date="2025-08" db="UniProtKB">
        <authorList>
            <consortium name="RefSeq"/>
        </authorList>
    </citation>
    <scope>IDENTIFICATION</scope>
    <source>
        <tissue evidence="3">Young leaves</tissue>
    </source>
</reference>
<accession>A0A8B9AM47</accession>
<evidence type="ECO:0000256" key="1">
    <source>
        <dbReference type="SAM" id="MobiDB-lite"/>
    </source>
</evidence>
<dbReference type="InterPro" id="IPR053273">
    <property type="entry name" value="CST_Regulator"/>
</dbReference>
<proteinExistence type="predicted"/>
<gene>
    <name evidence="3" type="primary">LOC120111615</name>
</gene>
<evidence type="ECO:0000313" key="2">
    <source>
        <dbReference type="Proteomes" id="UP000228380"/>
    </source>
</evidence>
<dbReference type="GeneID" id="120111615"/>
<dbReference type="RefSeq" id="XP_038985093.1">
    <property type="nucleotide sequence ID" value="XM_039129165.1"/>
</dbReference>
<feature type="region of interest" description="Disordered" evidence="1">
    <location>
        <begin position="372"/>
        <end position="391"/>
    </location>
</feature>
<dbReference type="PANTHER" id="PTHR34659">
    <property type="entry name" value="BNAA05G11610D PROTEIN"/>
    <property type="match status" value="1"/>
</dbReference>
<dbReference type="OrthoDB" id="778244at2759"/>
<keyword evidence="2" id="KW-1185">Reference proteome</keyword>
<dbReference type="Proteomes" id="UP000228380">
    <property type="component" value="Chromosome 8"/>
</dbReference>
<feature type="region of interest" description="Disordered" evidence="1">
    <location>
        <begin position="163"/>
        <end position="189"/>
    </location>
</feature>
<protein>
    <submittedName>
        <fullName evidence="3">Uncharacterized protein LOC120111615 isoform X1</fullName>
    </submittedName>
</protein>
<name>A0A8B9AM47_PHODC</name>
<sequence>MYVTLYETTSCMHYCSQITLWEMFQKGISNLFCICGSLSLISMDFTCENRGWAFSQKENPSWADNIYQKVEKMCTNKMVQVPRKYVNVVGEHVKKFLDEVDEWLDPSSNCAKEIDFDKSIDNDYKKSSERVDENHLNELATSAIEEPIISSMEDMKLVTLPDITQDTPSNEHEKEQIPAETTDSSCTGVDGNYRKTADAFTSSDVTSALSADEVLPSESHNNMVLEERFIVSGNNTSTEICDVIAGTSTSKDTASLVQSLGNELEQKIGTNRSEADVQLPESAVSEISDFSGREDLFSSTDLAELSAELEEFEDVDLQDSWDDDDEDYELASVSYQEFKNRSYKKKLKAAITSKLRLSKNYGQVAYWHQDTSKPMQDRQGITASSFSKSSSIHDTMESDWEFL</sequence>
<organism evidence="2 3">
    <name type="scientific">Phoenix dactylifera</name>
    <name type="common">Date palm</name>
    <dbReference type="NCBI Taxonomy" id="42345"/>
    <lineage>
        <taxon>Eukaryota</taxon>
        <taxon>Viridiplantae</taxon>
        <taxon>Streptophyta</taxon>
        <taxon>Embryophyta</taxon>
        <taxon>Tracheophyta</taxon>
        <taxon>Spermatophyta</taxon>
        <taxon>Magnoliopsida</taxon>
        <taxon>Liliopsida</taxon>
        <taxon>Arecaceae</taxon>
        <taxon>Coryphoideae</taxon>
        <taxon>Phoeniceae</taxon>
        <taxon>Phoenix</taxon>
    </lineage>
</organism>
<dbReference type="PANTHER" id="PTHR34659:SF1">
    <property type="entry name" value="PROTEIN EGT2"/>
    <property type="match status" value="1"/>
</dbReference>
<dbReference type="KEGG" id="pda:120111615"/>
<evidence type="ECO:0000313" key="3">
    <source>
        <dbReference type="RefSeq" id="XP_038985093.1"/>
    </source>
</evidence>
<dbReference type="AlphaFoldDB" id="A0A8B9AM47"/>
<reference evidence="2" key="1">
    <citation type="journal article" date="2019" name="Nat. Commun.">
        <title>Genome-wide association mapping of date palm fruit traits.</title>
        <authorList>
            <person name="Hazzouri K.M."/>
            <person name="Gros-Balthazard M."/>
            <person name="Flowers J.M."/>
            <person name="Copetti D."/>
            <person name="Lemansour A."/>
            <person name="Lebrun M."/>
            <person name="Masmoudi K."/>
            <person name="Ferrand S."/>
            <person name="Dhar M.I."/>
            <person name="Fresquez Z.A."/>
            <person name="Rosas U."/>
            <person name="Zhang J."/>
            <person name="Talag J."/>
            <person name="Lee S."/>
            <person name="Kudrna D."/>
            <person name="Powell R.F."/>
            <person name="Leitch I.J."/>
            <person name="Krueger R.R."/>
            <person name="Wing R.A."/>
            <person name="Amiri K.M.A."/>
            <person name="Purugganan M.D."/>
        </authorList>
    </citation>
    <scope>NUCLEOTIDE SEQUENCE [LARGE SCALE GENOMIC DNA]</scope>
    <source>
        <strain evidence="2">cv. Khalas</strain>
    </source>
</reference>